<keyword evidence="1" id="KW-0812">Transmembrane</keyword>
<feature type="transmembrane region" description="Helical" evidence="1">
    <location>
        <begin position="149"/>
        <end position="169"/>
    </location>
</feature>
<feature type="transmembrane region" description="Helical" evidence="1">
    <location>
        <begin position="93"/>
        <end position="113"/>
    </location>
</feature>
<name>A0A915E1E6_9BILA</name>
<dbReference type="WBParaSite" id="jg25441">
    <property type="protein sequence ID" value="jg25441"/>
    <property type="gene ID" value="jg25441"/>
</dbReference>
<sequence length="335" mass="37093">MLFQQALTAKSASLFVPYDDSFFLVAIVFSVFMTGKWTARFRLPLMPSYMHATPSSTCNNSSSSTSSKSFNSCSTPTAVVLPRSSSSATRKGVYVAICICVVEIAYKLALIPLLMSDTTLVLCLLLLCLFPLGVVVGLGLNLPLLCLPYLLYNFLWILVYGVSAVFFLYELVVMNKDYQHLVESLLNTFYSNHPTNATIRNIESVVYILTLVVLFVSIFGSLFALNIQNVVHQAYFHKKASIRAAKHIKAAVALAEQRQLQQQAGHTPTYYYPYTTGGTISSTISSPRMELMTDRVASPATWTTNTSPVFQYPNLHNNIAGCRMEEPRSPTVSLV</sequence>
<feature type="transmembrane region" description="Helical" evidence="1">
    <location>
        <begin position="21"/>
        <end position="39"/>
    </location>
</feature>
<evidence type="ECO:0000313" key="2">
    <source>
        <dbReference type="Proteomes" id="UP000887574"/>
    </source>
</evidence>
<keyword evidence="2" id="KW-1185">Reference proteome</keyword>
<evidence type="ECO:0000313" key="3">
    <source>
        <dbReference type="WBParaSite" id="jg25441"/>
    </source>
</evidence>
<organism evidence="2 3">
    <name type="scientific">Ditylenchus dipsaci</name>
    <dbReference type="NCBI Taxonomy" id="166011"/>
    <lineage>
        <taxon>Eukaryota</taxon>
        <taxon>Metazoa</taxon>
        <taxon>Ecdysozoa</taxon>
        <taxon>Nematoda</taxon>
        <taxon>Chromadorea</taxon>
        <taxon>Rhabditida</taxon>
        <taxon>Tylenchina</taxon>
        <taxon>Tylenchomorpha</taxon>
        <taxon>Sphaerularioidea</taxon>
        <taxon>Anguinidae</taxon>
        <taxon>Anguininae</taxon>
        <taxon>Ditylenchus</taxon>
    </lineage>
</organism>
<proteinExistence type="predicted"/>
<accession>A0A915E1E6</accession>
<keyword evidence="1" id="KW-1133">Transmembrane helix</keyword>
<reference evidence="3" key="1">
    <citation type="submission" date="2022-11" db="UniProtKB">
        <authorList>
            <consortium name="WormBaseParasite"/>
        </authorList>
    </citation>
    <scope>IDENTIFICATION</scope>
</reference>
<evidence type="ECO:0000256" key="1">
    <source>
        <dbReference type="SAM" id="Phobius"/>
    </source>
</evidence>
<dbReference type="AlphaFoldDB" id="A0A915E1E6"/>
<protein>
    <submittedName>
        <fullName evidence="3">Uncharacterized protein</fullName>
    </submittedName>
</protein>
<keyword evidence="1" id="KW-0472">Membrane</keyword>
<feature type="transmembrane region" description="Helical" evidence="1">
    <location>
        <begin position="205"/>
        <end position="225"/>
    </location>
</feature>
<feature type="transmembrane region" description="Helical" evidence="1">
    <location>
        <begin position="119"/>
        <end position="142"/>
    </location>
</feature>
<dbReference type="Proteomes" id="UP000887574">
    <property type="component" value="Unplaced"/>
</dbReference>